<dbReference type="GO" id="GO:0004674">
    <property type="term" value="F:protein serine/threonine kinase activity"/>
    <property type="evidence" value="ECO:0007669"/>
    <property type="project" value="UniProtKB-KW"/>
</dbReference>
<dbReference type="GO" id="GO:0005524">
    <property type="term" value="F:ATP binding"/>
    <property type="evidence" value="ECO:0007669"/>
    <property type="project" value="UniProtKB-UniRule"/>
</dbReference>
<feature type="domain" description="Protein kinase" evidence="6">
    <location>
        <begin position="23"/>
        <end position="242"/>
    </location>
</feature>
<sequence>MDGLSPPAVQVTCKPGDVVKKYYTLLKQIGAGSYGSIFSATYRNGQVQKIVAIKFEMETPEHPFLYNEALMIQTMSGQNHYAKFYQYGSHMDYKFIAMELLGPNMIDIVNRRKPYRFSLKDILKFGIQAIEGLQALHKQGFVHRDIKPGNFVIGNTKDTAGIFYVIDFGLVKKMNMENGVIVKPTKQGGFRGTLRYASLNAHLGLELGRQDDLMSLLYIFIEFCAGNLPWVDCGNRVCYIHY</sequence>
<accession>A0A5J4TJE5</accession>
<evidence type="ECO:0000256" key="4">
    <source>
        <dbReference type="PROSITE-ProRule" id="PRU10141"/>
    </source>
</evidence>
<name>A0A5J4TJE5_9EUKA</name>
<dbReference type="AlphaFoldDB" id="A0A5J4TJE5"/>
<dbReference type="PANTHER" id="PTHR11909">
    <property type="entry name" value="CASEIN KINASE-RELATED"/>
    <property type="match status" value="1"/>
</dbReference>
<dbReference type="Pfam" id="PF00069">
    <property type="entry name" value="Pkinase"/>
    <property type="match status" value="1"/>
</dbReference>
<comment type="similarity">
    <text evidence="5">Belongs to the protein kinase superfamily.</text>
</comment>
<evidence type="ECO:0000256" key="5">
    <source>
        <dbReference type="RuleBase" id="RU000304"/>
    </source>
</evidence>
<dbReference type="InterPro" id="IPR011009">
    <property type="entry name" value="Kinase-like_dom_sf"/>
</dbReference>
<evidence type="ECO:0000256" key="2">
    <source>
        <dbReference type="ARBA" id="ARBA00022741"/>
    </source>
</evidence>
<dbReference type="InterPro" id="IPR050235">
    <property type="entry name" value="CK1_Ser-Thr_kinase"/>
</dbReference>
<dbReference type="InterPro" id="IPR017441">
    <property type="entry name" value="Protein_kinase_ATP_BS"/>
</dbReference>
<dbReference type="SMART" id="SM00220">
    <property type="entry name" value="S_TKc"/>
    <property type="match status" value="1"/>
</dbReference>
<dbReference type="PROSITE" id="PS00107">
    <property type="entry name" value="PROTEIN_KINASE_ATP"/>
    <property type="match status" value="1"/>
</dbReference>
<keyword evidence="5" id="KW-0723">Serine/threonine-protein kinase</keyword>
<keyword evidence="3 4" id="KW-0067">ATP-binding</keyword>
<protein>
    <recommendedName>
        <fullName evidence="1">non-specific serine/threonine protein kinase</fullName>
        <ecNumber evidence="1">2.7.11.1</ecNumber>
    </recommendedName>
</protein>
<evidence type="ECO:0000256" key="1">
    <source>
        <dbReference type="ARBA" id="ARBA00012513"/>
    </source>
</evidence>
<dbReference type="EC" id="2.7.11.1" evidence="1"/>
<feature type="binding site" evidence="4">
    <location>
        <position position="54"/>
    </location>
    <ligand>
        <name>ATP</name>
        <dbReference type="ChEBI" id="CHEBI:30616"/>
    </ligand>
</feature>
<dbReference type="OrthoDB" id="5872528at2759"/>
<keyword evidence="7" id="KW-0418">Kinase</keyword>
<dbReference type="Proteomes" id="UP000324800">
    <property type="component" value="Unassembled WGS sequence"/>
</dbReference>
<dbReference type="EMBL" id="SNRW01029896">
    <property type="protein sequence ID" value="KAA6358408.1"/>
    <property type="molecule type" value="Genomic_DNA"/>
</dbReference>
<dbReference type="InterPro" id="IPR008271">
    <property type="entry name" value="Ser/Thr_kinase_AS"/>
</dbReference>
<evidence type="ECO:0000259" key="6">
    <source>
        <dbReference type="PROSITE" id="PS50011"/>
    </source>
</evidence>
<dbReference type="InterPro" id="IPR000719">
    <property type="entry name" value="Prot_kinase_dom"/>
</dbReference>
<keyword evidence="2 4" id="KW-0547">Nucleotide-binding</keyword>
<dbReference type="PROSITE" id="PS00108">
    <property type="entry name" value="PROTEIN_KINASE_ST"/>
    <property type="match status" value="1"/>
</dbReference>
<dbReference type="PROSITE" id="PS50011">
    <property type="entry name" value="PROTEIN_KINASE_DOM"/>
    <property type="match status" value="1"/>
</dbReference>
<dbReference type="SUPFAM" id="SSF56112">
    <property type="entry name" value="Protein kinase-like (PK-like)"/>
    <property type="match status" value="1"/>
</dbReference>
<evidence type="ECO:0000256" key="3">
    <source>
        <dbReference type="ARBA" id="ARBA00022840"/>
    </source>
</evidence>
<evidence type="ECO:0000313" key="7">
    <source>
        <dbReference type="EMBL" id="KAA6358408.1"/>
    </source>
</evidence>
<organism evidence="7 8">
    <name type="scientific">Streblomastix strix</name>
    <dbReference type="NCBI Taxonomy" id="222440"/>
    <lineage>
        <taxon>Eukaryota</taxon>
        <taxon>Metamonada</taxon>
        <taxon>Preaxostyla</taxon>
        <taxon>Oxymonadida</taxon>
        <taxon>Streblomastigidae</taxon>
        <taxon>Streblomastix</taxon>
    </lineage>
</organism>
<proteinExistence type="inferred from homology"/>
<gene>
    <name evidence="7" type="ORF">EZS28_046065</name>
</gene>
<reference evidence="7 8" key="1">
    <citation type="submission" date="2019-03" db="EMBL/GenBank/DDBJ databases">
        <title>Single cell metagenomics reveals metabolic interactions within the superorganism composed of flagellate Streblomastix strix and complex community of Bacteroidetes bacteria on its surface.</title>
        <authorList>
            <person name="Treitli S.C."/>
            <person name="Kolisko M."/>
            <person name="Husnik F."/>
            <person name="Keeling P."/>
            <person name="Hampl V."/>
        </authorList>
    </citation>
    <scope>NUCLEOTIDE SEQUENCE [LARGE SCALE GENOMIC DNA]</scope>
    <source>
        <strain evidence="7">ST1C</strain>
    </source>
</reference>
<dbReference type="Gene3D" id="1.10.510.10">
    <property type="entry name" value="Transferase(Phosphotransferase) domain 1"/>
    <property type="match status" value="1"/>
</dbReference>
<comment type="caution">
    <text evidence="7">The sequence shown here is derived from an EMBL/GenBank/DDBJ whole genome shotgun (WGS) entry which is preliminary data.</text>
</comment>
<evidence type="ECO:0000313" key="8">
    <source>
        <dbReference type="Proteomes" id="UP000324800"/>
    </source>
</evidence>
<keyword evidence="7" id="KW-0808">Transferase</keyword>